<comment type="subcellular location">
    <subcellularLocation>
        <location evidence="1">Cell membrane</location>
        <topology evidence="1">Multi-pass membrane protein</topology>
    </subcellularLocation>
</comment>
<proteinExistence type="inferred from homology"/>
<protein>
    <submittedName>
        <fullName evidence="9">AEC family transporter</fullName>
    </submittedName>
</protein>
<evidence type="ECO:0000256" key="8">
    <source>
        <dbReference type="SAM" id="Phobius"/>
    </source>
</evidence>
<dbReference type="Gene3D" id="1.20.1530.20">
    <property type="match status" value="1"/>
</dbReference>
<feature type="transmembrane region" description="Helical" evidence="8">
    <location>
        <begin position="129"/>
        <end position="153"/>
    </location>
</feature>
<sequence>MSDPVGLFNLLFPFFGVIALGFAIARIAKVPEGGLAWMQLFLIYLALPCLFFRLISEKPISELANWPFIAGTTLSTALAFVLSFAAGRLNGLRPPETVLGAVAGSYSNIGYMGPPMILSLLGPAASAPVALIFVFDTFFLFSATPALMALAGVERRSALATAADIVRKVLTHPFVVATIIGILASLFRIRPPAAVETMVTWLSGASAPCALFLLGVTVAMRPVGKLPGEVGWLVGIKLVLHPLIVWLVLAAFGPFDPVWVEAAIVMAALPPALNIFVLARQYDTGIERASACVLVGTVASIVTLTGFILLTQTGILPLNPFR</sequence>
<gene>
    <name evidence="9" type="ORF">HJG44_06600</name>
</gene>
<keyword evidence="7 8" id="KW-0472">Membrane</keyword>
<dbReference type="AlphaFoldDB" id="A0A849IDU4"/>
<keyword evidence="5 8" id="KW-0812">Transmembrane</keyword>
<evidence type="ECO:0000256" key="6">
    <source>
        <dbReference type="ARBA" id="ARBA00022989"/>
    </source>
</evidence>
<feature type="transmembrane region" description="Helical" evidence="8">
    <location>
        <begin position="165"/>
        <end position="187"/>
    </location>
</feature>
<feature type="transmembrane region" description="Helical" evidence="8">
    <location>
        <begin position="258"/>
        <end position="279"/>
    </location>
</feature>
<evidence type="ECO:0000256" key="5">
    <source>
        <dbReference type="ARBA" id="ARBA00022692"/>
    </source>
</evidence>
<feature type="transmembrane region" description="Helical" evidence="8">
    <location>
        <begin position="98"/>
        <end position="117"/>
    </location>
</feature>
<dbReference type="PANTHER" id="PTHR36838">
    <property type="entry name" value="AUXIN EFFLUX CARRIER FAMILY PROTEIN"/>
    <property type="match status" value="1"/>
</dbReference>
<dbReference type="Pfam" id="PF03547">
    <property type="entry name" value="Mem_trans"/>
    <property type="match status" value="1"/>
</dbReference>
<dbReference type="InterPro" id="IPR038770">
    <property type="entry name" value="Na+/solute_symporter_sf"/>
</dbReference>
<dbReference type="RefSeq" id="WP_171217565.1">
    <property type="nucleotide sequence ID" value="NZ_JABEPP010000002.1"/>
</dbReference>
<dbReference type="EMBL" id="JABEPP010000002">
    <property type="protein sequence ID" value="NNM72063.1"/>
    <property type="molecule type" value="Genomic_DNA"/>
</dbReference>
<keyword evidence="4" id="KW-1003">Cell membrane</keyword>
<organism evidence="9 10">
    <name type="scientific">Enterovirga aerilata</name>
    <dbReference type="NCBI Taxonomy" id="2730920"/>
    <lineage>
        <taxon>Bacteria</taxon>
        <taxon>Pseudomonadati</taxon>
        <taxon>Pseudomonadota</taxon>
        <taxon>Alphaproteobacteria</taxon>
        <taxon>Hyphomicrobiales</taxon>
        <taxon>Methylobacteriaceae</taxon>
        <taxon>Enterovirga</taxon>
    </lineage>
</organism>
<evidence type="ECO:0000313" key="9">
    <source>
        <dbReference type="EMBL" id="NNM72063.1"/>
    </source>
</evidence>
<keyword evidence="3" id="KW-0813">Transport</keyword>
<feature type="transmembrane region" description="Helical" evidence="8">
    <location>
        <begin position="199"/>
        <end position="220"/>
    </location>
</feature>
<dbReference type="GO" id="GO:0055085">
    <property type="term" value="P:transmembrane transport"/>
    <property type="evidence" value="ECO:0007669"/>
    <property type="project" value="InterPro"/>
</dbReference>
<evidence type="ECO:0000256" key="1">
    <source>
        <dbReference type="ARBA" id="ARBA00004651"/>
    </source>
</evidence>
<comment type="caution">
    <text evidence="9">The sequence shown here is derived from an EMBL/GenBank/DDBJ whole genome shotgun (WGS) entry which is preliminary data.</text>
</comment>
<dbReference type="PANTHER" id="PTHR36838:SF3">
    <property type="entry name" value="TRANSPORTER AUXIN EFFLUX CARRIER EC FAMILY"/>
    <property type="match status" value="1"/>
</dbReference>
<keyword evidence="10" id="KW-1185">Reference proteome</keyword>
<feature type="transmembrane region" description="Helical" evidence="8">
    <location>
        <begin position="35"/>
        <end position="54"/>
    </location>
</feature>
<evidence type="ECO:0000256" key="3">
    <source>
        <dbReference type="ARBA" id="ARBA00022448"/>
    </source>
</evidence>
<comment type="similarity">
    <text evidence="2">Belongs to the auxin efflux carrier (TC 2.A.69) family.</text>
</comment>
<feature type="transmembrane region" description="Helical" evidence="8">
    <location>
        <begin position="291"/>
        <end position="310"/>
    </location>
</feature>
<feature type="transmembrane region" description="Helical" evidence="8">
    <location>
        <begin position="232"/>
        <end position="252"/>
    </location>
</feature>
<dbReference type="GO" id="GO:0005886">
    <property type="term" value="C:plasma membrane"/>
    <property type="evidence" value="ECO:0007669"/>
    <property type="project" value="UniProtKB-SubCell"/>
</dbReference>
<evidence type="ECO:0000256" key="2">
    <source>
        <dbReference type="ARBA" id="ARBA00010145"/>
    </source>
</evidence>
<keyword evidence="6 8" id="KW-1133">Transmembrane helix</keyword>
<evidence type="ECO:0000256" key="4">
    <source>
        <dbReference type="ARBA" id="ARBA00022475"/>
    </source>
</evidence>
<reference evidence="9 10" key="1">
    <citation type="submission" date="2020-04" db="EMBL/GenBank/DDBJ databases">
        <title>Enterovirga sp. isolate from soil.</title>
        <authorList>
            <person name="Chea S."/>
            <person name="Kim D.-U."/>
        </authorList>
    </citation>
    <scope>NUCLEOTIDE SEQUENCE [LARGE SCALE GENOMIC DNA]</scope>
    <source>
        <strain evidence="9 10">DB1703</strain>
    </source>
</reference>
<name>A0A849IDU4_9HYPH</name>
<evidence type="ECO:0000256" key="7">
    <source>
        <dbReference type="ARBA" id="ARBA00023136"/>
    </source>
</evidence>
<dbReference type="Proteomes" id="UP000564885">
    <property type="component" value="Unassembled WGS sequence"/>
</dbReference>
<accession>A0A849IDU4</accession>
<evidence type="ECO:0000313" key="10">
    <source>
        <dbReference type="Proteomes" id="UP000564885"/>
    </source>
</evidence>
<dbReference type="InterPro" id="IPR004776">
    <property type="entry name" value="Mem_transp_PIN-like"/>
</dbReference>
<feature type="transmembrane region" description="Helical" evidence="8">
    <location>
        <begin position="6"/>
        <end position="28"/>
    </location>
</feature>
<feature type="transmembrane region" description="Helical" evidence="8">
    <location>
        <begin position="66"/>
        <end position="86"/>
    </location>
</feature>